<dbReference type="EMBL" id="QDEB01113612">
    <property type="protein sequence ID" value="RZB41270.1"/>
    <property type="molecule type" value="Genomic_DNA"/>
</dbReference>
<accession>A0A482VCW5</accession>
<keyword evidence="2" id="KW-1185">Reference proteome</keyword>
<reference evidence="1 2" key="1">
    <citation type="submission" date="2017-03" db="EMBL/GenBank/DDBJ databases">
        <title>Genome of the blue death feigning beetle - Asbolus verrucosus.</title>
        <authorList>
            <person name="Rider S.D."/>
        </authorList>
    </citation>
    <scope>NUCLEOTIDE SEQUENCE [LARGE SCALE GENOMIC DNA]</scope>
    <source>
        <strain evidence="1">Butters</strain>
        <tissue evidence="1">Head and leg muscle</tissue>
    </source>
</reference>
<evidence type="ECO:0000313" key="1">
    <source>
        <dbReference type="EMBL" id="RZB41270.1"/>
    </source>
</evidence>
<dbReference type="AlphaFoldDB" id="A0A482VCW5"/>
<organism evidence="1 2">
    <name type="scientific">Asbolus verrucosus</name>
    <name type="common">Desert ironclad beetle</name>
    <dbReference type="NCBI Taxonomy" id="1661398"/>
    <lineage>
        <taxon>Eukaryota</taxon>
        <taxon>Metazoa</taxon>
        <taxon>Ecdysozoa</taxon>
        <taxon>Arthropoda</taxon>
        <taxon>Hexapoda</taxon>
        <taxon>Insecta</taxon>
        <taxon>Pterygota</taxon>
        <taxon>Neoptera</taxon>
        <taxon>Endopterygota</taxon>
        <taxon>Coleoptera</taxon>
        <taxon>Polyphaga</taxon>
        <taxon>Cucujiformia</taxon>
        <taxon>Tenebrionidae</taxon>
        <taxon>Pimeliinae</taxon>
        <taxon>Asbolus</taxon>
    </lineage>
</organism>
<gene>
    <name evidence="1" type="ORF">BDFB_006263</name>
</gene>
<protein>
    <submittedName>
        <fullName evidence="1">Uncharacterized protein</fullName>
    </submittedName>
</protein>
<sequence length="42" mass="4955">MTTMKIFSRIFQFSQNPADLQEVIIRLLMEQLPAILLYKANQ</sequence>
<proteinExistence type="predicted"/>
<dbReference type="Proteomes" id="UP000292052">
    <property type="component" value="Unassembled WGS sequence"/>
</dbReference>
<name>A0A482VCW5_ASBVE</name>
<evidence type="ECO:0000313" key="2">
    <source>
        <dbReference type="Proteomes" id="UP000292052"/>
    </source>
</evidence>
<comment type="caution">
    <text evidence="1">The sequence shown here is derived from an EMBL/GenBank/DDBJ whole genome shotgun (WGS) entry which is preliminary data.</text>
</comment>